<name>A0A8S9ZT05_9BILA</name>
<feature type="compositionally biased region" description="Basic residues" evidence="1">
    <location>
        <begin position="1"/>
        <end position="12"/>
    </location>
</feature>
<reference evidence="3" key="1">
    <citation type="journal article" date="2020" name="Ecol. Evol.">
        <title>Genome structure and content of the rice root-knot nematode (Meloidogyne graminicola).</title>
        <authorList>
            <person name="Phan N.T."/>
            <person name="Danchin E.G.J."/>
            <person name="Klopp C."/>
            <person name="Perfus-Barbeoch L."/>
            <person name="Kozlowski D.K."/>
            <person name="Koutsovoulos G.D."/>
            <person name="Lopez-Roques C."/>
            <person name="Bouchez O."/>
            <person name="Zahm M."/>
            <person name="Besnard G."/>
            <person name="Bellafiore S."/>
        </authorList>
    </citation>
    <scope>NUCLEOTIDE SEQUENCE</scope>
    <source>
        <strain evidence="3">VN-18</strain>
    </source>
</reference>
<proteinExistence type="predicted"/>
<feature type="transmembrane region" description="Helical" evidence="2">
    <location>
        <begin position="431"/>
        <end position="450"/>
    </location>
</feature>
<keyword evidence="2" id="KW-0812">Transmembrane</keyword>
<sequence>MVRKNTKKKLKREKTVNVKNDNKAKKFETENDLKSIDDGKKEKGNSSFNVPSTAMKTSEKNKGKSQNNHQTNGSCISNGGVHTSPSFVNRLERQQIVLWKRPFRTLQYFILELFSISWSLITSLLCVKRLVPAILLPSLIAFLYMVPGYHSQFVHLFEKKFLWCLYWISLGVLSSVGLGTGLHTFLLYLGPHIARVTLAAFECNSLDFPEPPYPEDVTCPTSEESVGSAISLWAILNKVRLESLMWGAGTALGELPPYFMARAARISGEQPSEDEDYKEFISIVEEGESNKQMSLINKTKLWVERIVSKVGFPGILLFASIPNPFFDLAGMTCGHFLVPFWTFFGATLVGKALIKMHVQMLFVVLTFSEHHVEHLVSQLKNIPHIGAFIQTPLREFLLAQKLRLHRKPGDPIPVQASSLLQTGFTFYNLHIMYLLILIFSYILWFVISLVN</sequence>
<keyword evidence="2" id="KW-0472">Membrane</keyword>
<feature type="region of interest" description="Disordered" evidence="1">
    <location>
        <begin position="1"/>
        <end position="78"/>
    </location>
</feature>
<dbReference type="Proteomes" id="UP000605970">
    <property type="component" value="Unassembled WGS sequence"/>
</dbReference>
<feature type="compositionally biased region" description="Polar residues" evidence="1">
    <location>
        <begin position="45"/>
        <end position="56"/>
    </location>
</feature>
<evidence type="ECO:0000313" key="3">
    <source>
        <dbReference type="EMBL" id="KAF7636389.1"/>
    </source>
</evidence>
<feature type="compositionally biased region" description="Basic and acidic residues" evidence="1">
    <location>
        <begin position="13"/>
        <end position="44"/>
    </location>
</feature>
<dbReference type="AlphaFoldDB" id="A0A8S9ZT05"/>
<feature type="transmembrane region" description="Helical" evidence="2">
    <location>
        <begin position="130"/>
        <end position="149"/>
    </location>
</feature>
<organism evidence="3 4">
    <name type="scientific">Meloidogyne graminicola</name>
    <dbReference type="NCBI Taxonomy" id="189291"/>
    <lineage>
        <taxon>Eukaryota</taxon>
        <taxon>Metazoa</taxon>
        <taxon>Ecdysozoa</taxon>
        <taxon>Nematoda</taxon>
        <taxon>Chromadorea</taxon>
        <taxon>Rhabditida</taxon>
        <taxon>Tylenchina</taxon>
        <taxon>Tylenchomorpha</taxon>
        <taxon>Tylenchoidea</taxon>
        <taxon>Meloidogynidae</taxon>
        <taxon>Meloidogyninae</taxon>
        <taxon>Meloidogyne</taxon>
    </lineage>
</organism>
<gene>
    <name evidence="3" type="ORF">Mgra_00004173</name>
</gene>
<dbReference type="OrthoDB" id="2016540at2759"/>
<feature type="non-terminal residue" evidence="3">
    <location>
        <position position="451"/>
    </location>
</feature>
<keyword evidence="2" id="KW-1133">Transmembrane helix</keyword>
<evidence type="ECO:0000313" key="4">
    <source>
        <dbReference type="Proteomes" id="UP000605970"/>
    </source>
</evidence>
<keyword evidence="4" id="KW-1185">Reference proteome</keyword>
<feature type="compositionally biased region" description="Polar residues" evidence="1">
    <location>
        <begin position="64"/>
        <end position="78"/>
    </location>
</feature>
<accession>A0A8S9ZT05</accession>
<dbReference type="EMBL" id="JABEBT010000030">
    <property type="protein sequence ID" value="KAF7636389.1"/>
    <property type="molecule type" value="Genomic_DNA"/>
</dbReference>
<feature type="transmembrane region" description="Helical" evidence="2">
    <location>
        <begin position="161"/>
        <end position="189"/>
    </location>
</feature>
<evidence type="ECO:0000256" key="2">
    <source>
        <dbReference type="SAM" id="Phobius"/>
    </source>
</evidence>
<comment type="caution">
    <text evidence="3">The sequence shown here is derived from an EMBL/GenBank/DDBJ whole genome shotgun (WGS) entry which is preliminary data.</text>
</comment>
<evidence type="ECO:0008006" key="5">
    <source>
        <dbReference type="Google" id="ProtNLM"/>
    </source>
</evidence>
<protein>
    <recommendedName>
        <fullName evidence="5">Ectopic P granules protein 3</fullName>
    </recommendedName>
</protein>
<evidence type="ECO:0000256" key="1">
    <source>
        <dbReference type="SAM" id="MobiDB-lite"/>
    </source>
</evidence>